<name>A0AAV2KJM4_KNICA</name>
<dbReference type="PANTHER" id="PTHR46600">
    <property type="entry name" value="THAP DOMAIN-CONTAINING"/>
    <property type="match status" value="1"/>
</dbReference>
<keyword evidence="4 5" id="KW-0238">DNA-binding</keyword>
<dbReference type="GO" id="GO:0005654">
    <property type="term" value="C:nucleoplasm"/>
    <property type="evidence" value="ECO:0007669"/>
    <property type="project" value="UniProtKB-SubCell"/>
</dbReference>
<keyword evidence="6" id="KW-0804">Transcription</keyword>
<evidence type="ECO:0000256" key="1">
    <source>
        <dbReference type="ARBA" id="ARBA00022723"/>
    </source>
</evidence>
<evidence type="ECO:0000256" key="3">
    <source>
        <dbReference type="ARBA" id="ARBA00022833"/>
    </source>
</evidence>
<comment type="similarity">
    <text evidence="6">Belongs to the THAP1 family.</text>
</comment>
<protein>
    <recommendedName>
        <fullName evidence="6">THAP domain-containing protein 1</fullName>
    </recommendedName>
</protein>
<dbReference type="InterPro" id="IPR036397">
    <property type="entry name" value="RNaseH_sf"/>
</dbReference>
<proteinExistence type="inferred from homology"/>
<keyword evidence="3" id="KW-0862">Zinc</keyword>
<dbReference type="InterPro" id="IPR001584">
    <property type="entry name" value="Integrase_cat-core"/>
</dbReference>
<keyword evidence="1" id="KW-0479">Metal-binding</keyword>
<dbReference type="PROSITE" id="PS50994">
    <property type="entry name" value="INTEGRASE"/>
    <property type="match status" value="1"/>
</dbReference>
<evidence type="ECO:0000313" key="11">
    <source>
        <dbReference type="Proteomes" id="UP001497482"/>
    </source>
</evidence>
<dbReference type="InterPro" id="IPR006612">
    <property type="entry name" value="THAP_Znf"/>
</dbReference>
<evidence type="ECO:0000256" key="6">
    <source>
        <dbReference type="RuleBase" id="RU369073"/>
    </source>
</evidence>
<evidence type="ECO:0000256" key="4">
    <source>
        <dbReference type="ARBA" id="ARBA00023125"/>
    </source>
</evidence>
<dbReference type="Proteomes" id="UP001497482">
    <property type="component" value="Chromosome 18"/>
</dbReference>
<evidence type="ECO:0000256" key="2">
    <source>
        <dbReference type="ARBA" id="ARBA00022771"/>
    </source>
</evidence>
<feature type="compositionally biased region" description="Acidic residues" evidence="7">
    <location>
        <begin position="153"/>
        <end position="166"/>
    </location>
</feature>
<feature type="domain" description="THAP-type" evidence="8">
    <location>
        <begin position="1"/>
        <end position="80"/>
    </location>
</feature>
<dbReference type="PROSITE" id="PS50950">
    <property type="entry name" value="ZF_THAP"/>
    <property type="match status" value="1"/>
</dbReference>
<keyword evidence="6" id="KW-0805">Transcription regulation</keyword>
<evidence type="ECO:0000259" key="9">
    <source>
        <dbReference type="PROSITE" id="PS50994"/>
    </source>
</evidence>
<dbReference type="GO" id="GO:0000978">
    <property type="term" value="F:RNA polymerase II cis-regulatory region sequence-specific DNA binding"/>
    <property type="evidence" value="ECO:0007669"/>
    <property type="project" value="TreeGrafter"/>
</dbReference>
<keyword evidence="2 5" id="KW-0863">Zinc-finger</keyword>
<feature type="compositionally biased region" description="Basic and acidic residues" evidence="7">
    <location>
        <begin position="107"/>
        <end position="152"/>
    </location>
</feature>
<dbReference type="SUPFAM" id="SSF57716">
    <property type="entry name" value="Glucocorticoid receptor-like (DNA-binding domain)"/>
    <property type="match status" value="1"/>
</dbReference>
<dbReference type="AlphaFoldDB" id="A0AAV2KJM4"/>
<keyword evidence="6" id="KW-0539">Nucleus</keyword>
<dbReference type="GO" id="GO:0003700">
    <property type="term" value="F:DNA-binding transcription factor activity"/>
    <property type="evidence" value="ECO:0007669"/>
    <property type="project" value="UniProtKB-UniRule"/>
</dbReference>
<feature type="region of interest" description="Disordered" evidence="7">
    <location>
        <begin position="102"/>
        <end position="170"/>
    </location>
</feature>
<dbReference type="Gene3D" id="3.30.420.10">
    <property type="entry name" value="Ribonuclease H-like superfamily/Ribonuclease H"/>
    <property type="match status" value="1"/>
</dbReference>
<keyword evidence="6" id="KW-0131">Cell cycle</keyword>
<dbReference type="InterPro" id="IPR026516">
    <property type="entry name" value="THAP1/10"/>
</dbReference>
<evidence type="ECO:0000256" key="7">
    <source>
        <dbReference type="SAM" id="MobiDB-lite"/>
    </source>
</evidence>
<dbReference type="SUPFAM" id="SSF53098">
    <property type="entry name" value="Ribonuclease H-like"/>
    <property type="match status" value="1"/>
</dbReference>
<dbReference type="Pfam" id="PF05485">
    <property type="entry name" value="THAP"/>
    <property type="match status" value="1"/>
</dbReference>
<keyword evidence="6" id="KW-0175">Coiled coil</keyword>
<keyword evidence="11" id="KW-1185">Reference proteome</keyword>
<dbReference type="SMART" id="SM00692">
    <property type="entry name" value="DM3"/>
    <property type="match status" value="1"/>
</dbReference>
<dbReference type="GO" id="GO:0008270">
    <property type="term" value="F:zinc ion binding"/>
    <property type="evidence" value="ECO:0007669"/>
    <property type="project" value="UniProtKB-KW"/>
</dbReference>
<dbReference type="EMBL" id="OZ035840">
    <property type="protein sequence ID" value="CAL1587667.1"/>
    <property type="molecule type" value="Genomic_DNA"/>
</dbReference>
<gene>
    <name evidence="10" type="ORF">KC01_LOCUS17604</name>
</gene>
<dbReference type="GO" id="GO:0006357">
    <property type="term" value="P:regulation of transcription by RNA polymerase II"/>
    <property type="evidence" value="ECO:0007669"/>
    <property type="project" value="TreeGrafter"/>
</dbReference>
<dbReference type="PANTHER" id="PTHR46600:SF7">
    <property type="entry name" value="SI:DKEY-228B2.6-RELATED"/>
    <property type="match status" value="1"/>
</dbReference>
<dbReference type="GO" id="GO:0001935">
    <property type="term" value="P:endothelial cell proliferation"/>
    <property type="evidence" value="ECO:0007669"/>
    <property type="project" value="UniProtKB-UniRule"/>
</dbReference>
<evidence type="ECO:0000313" key="10">
    <source>
        <dbReference type="EMBL" id="CAL1587667.1"/>
    </source>
</evidence>
<comment type="subcellular location">
    <subcellularLocation>
        <location evidence="6">Nucleus</location>
        <location evidence="6">Nucleoplasm</location>
    </subcellularLocation>
</comment>
<feature type="domain" description="Integrase catalytic" evidence="9">
    <location>
        <begin position="220"/>
        <end position="392"/>
    </location>
</feature>
<accession>A0AAV2KJM4</accession>
<dbReference type="GO" id="GO:0015074">
    <property type="term" value="P:DNA integration"/>
    <property type="evidence" value="ECO:0007669"/>
    <property type="project" value="InterPro"/>
</dbReference>
<evidence type="ECO:0000259" key="8">
    <source>
        <dbReference type="PROSITE" id="PS50950"/>
    </source>
</evidence>
<dbReference type="SMART" id="SM00980">
    <property type="entry name" value="THAP"/>
    <property type="match status" value="1"/>
</dbReference>
<reference evidence="10 11" key="1">
    <citation type="submission" date="2024-04" db="EMBL/GenBank/DDBJ databases">
        <authorList>
            <person name="Waldvogel A.-M."/>
            <person name="Schoenle A."/>
        </authorList>
    </citation>
    <scope>NUCLEOTIDE SEQUENCE [LARGE SCALE GENOMIC DNA]</scope>
</reference>
<dbReference type="InterPro" id="IPR012337">
    <property type="entry name" value="RNaseH-like_sf"/>
</dbReference>
<comment type="function">
    <text evidence="6">DNA-binding transcription regulator that regulates endothelial cell proliferation and G1/S cell-cycle progression. Specifically binds the 5'-[AT]NTNN[GT]GGCA[AGT]-3' core DNA sequence and acts by modulating expression of pRB-E2F cell-cycle target genes.</text>
</comment>
<evidence type="ECO:0000256" key="5">
    <source>
        <dbReference type="PROSITE-ProRule" id="PRU00309"/>
    </source>
</evidence>
<sequence length="505" mass="57818">MGRYTCCADNCSSTSDSGIKFFKFPLYNKQKLRRWLQSMGRQTWRPTVSSALCIRHFEEQHLEITGKGIRLREGAEPTLFPCAEVSDEDLVNRTKSQPRGWSLKRRIKEEEASTTERSREEEASTTERSREEASTTERSREEASTTERSREEESGEEVEREEEDERMGEGRWSVVVDEELNTIHSFPHFFHGNYCISTDVRWAPDKDPLEKTEKSSAVIQVTGPWQWLALDLRGPLPQTPSGHRFILSLCDLFSHWLEAWPVDSLQPAHMVRHLVEVIAHFGFPRRILSRLPHALLQQINQQLKQELSVEFPLLIQHPQTGAVEQSTQHMIDRMVQELCEQEPCHWDLYLPAAVFSLCCKENPTTRERPLTALCCAQTEIRSVPTEAQMMVDAGLGDCDVINQQLKQELSVEFPLLIQHPQTGAVEQSTQHMIDRMVQELCEQEPCHWDLYLPAAVFSLCCKENPTTRERPLTALCCAQTEIRSVPTEAQMMVDAGLGDCDVVLS</sequence>
<organism evidence="10 11">
    <name type="scientific">Knipowitschia caucasica</name>
    <name type="common">Caucasian dwarf goby</name>
    <name type="synonym">Pomatoschistus caucasicus</name>
    <dbReference type="NCBI Taxonomy" id="637954"/>
    <lineage>
        <taxon>Eukaryota</taxon>
        <taxon>Metazoa</taxon>
        <taxon>Chordata</taxon>
        <taxon>Craniata</taxon>
        <taxon>Vertebrata</taxon>
        <taxon>Euteleostomi</taxon>
        <taxon>Actinopterygii</taxon>
        <taxon>Neopterygii</taxon>
        <taxon>Teleostei</taxon>
        <taxon>Neoteleostei</taxon>
        <taxon>Acanthomorphata</taxon>
        <taxon>Gobiaria</taxon>
        <taxon>Gobiiformes</taxon>
        <taxon>Gobioidei</taxon>
        <taxon>Gobiidae</taxon>
        <taxon>Gobiinae</taxon>
        <taxon>Knipowitschia</taxon>
    </lineage>
</organism>